<dbReference type="AlphaFoldDB" id="A0A429XB08"/>
<reference evidence="2 3" key="1">
    <citation type="submission" date="2018-12" db="EMBL/GenBank/DDBJ databases">
        <authorList>
            <person name="Sun L."/>
            <person name="Chen Z."/>
        </authorList>
    </citation>
    <scope>NUCLEOTIDE SEQUENCE [LARGE SCALE GENOMIC DNA]</scope>
    <source>
        <strain evidence="2 3">LMG 29736</strain>
    </source>
</reference>
<keyword evidence="1" id="KW-0472">Membrane</keyword>
<accession>A0A429XB08</accession>
<dbReference type="EMBL" id="QYTW02000003">
    <property type="protein sequence ID" value="RST60605.1"/>
    <property type="molecule type" value="Genomic_DNA"/>
</dbReference>
<feature type="transmembrane region" description="Helical" evidence="1">
    <location>
        <begin position="47"/>
        <end position="69"/>
    </location>
</feature>
<evidence type="ECO:0000313" key="3">
    <source>
        <dbReference type="Proteomes" id="UP000287296"/>
    </source>
</evidence>
<dbReference type="OrthoDB" id="2157633at2"/>
<dbReference type="RefSeq" id="WP_120116188.1">
    <property type="nucleotide sequence ID" value="NZ_BORI01000006.1"/>
</dbReference>
<organism evidence="2 3">
    <name type="scientific">Siminovitchia terrae</name>
    <name type="common">Bacillus terrae</name>
    <dbReference type="NCBI Taxonomy" id="1914933"/>
    <lineage>
        <taxon>Bacteria</taxon>
        <taxon>Bacillati</taxon>
        <taxon>Bacillota</taxon>
        <taxon>Bacilli</taxon>
        <taxon>Bacillales</taxon>
        <taxon>Bacillaceae</taxon>
        <taxon>Siminovitchia</taxon>
    </lineage>
</organism>
<sequence>MELVLEIVRIILPVVIVAGIGVFVVKRLKHKYDQGKLGKKESQGAQALLDSLIPLGILFGCAISVIFSIFFSTSLLSAVSLGAGIGLLFGYFAYEFYSRKRTKHS</sequence>
<evidence type="ECO:0000313" key="2">
    <source>
        <dbReference type="EMBL" id="RST60605.1"/>
    </source>
</evidence>
<name>A0A429XB08_SIMTE</name>
<dbReference type="Proteomes" id="UP000287296">
    <property type="component" value="Unassembled WGS sequence"/>
</dbReference>
<keyword evidence="1" id="KW-0812">Transmembrane</keyword>
<comment type="caution">
    <text evidence="2">The sequence shown here is derived from an EMBL/GenBank/DDBJ whole genome shotgun (WGS) entry which is preliminary data.</text>
</comment>
<keyword evidence="1" id="KW-1133">Transmembrane helix</keyword>
<feature type="transmembrane region" description="Helical" evidence="1">
    <location>
        <begin position="6"/>
        <end position="26"/>
    </location>
</feature>
<evidence type="ECO:0000256" key="1">
    <source>
        <dbReference type="SAM" id="Phobius"/>
    </source>
</evidence>
<protein>
    <submittedName>
        <fullName evidence="2">Uncharacterized protein</fullName>
    </submittedName>
</protein>
<proteinExistence type="predicted"/>
<feature type="transmembrane region" description="Helical" evidence="1">
    <location>
        <begin position="75"/>
        <end position="94"/>
    </location>
</feature>
<gene>
    <name evidence="2" type="ORF">D5F11_004415</name>
</gene>